<dbReference type="Pfam" id="PF01230">
    <property type="entry name" value="HIT"/>
    <property type="match status" value="1"/>
</dbReference>
<evidence type="ECO:0000313" key="5">
    <source>
        <dbReference type="EMBL" id="OIO31663.1"/>
    </source>
</evidence>
<feature type="short sequence motif" description="Histidine triad motif" evidence="2 3">
    <location>
        <begin position="97"/>
        <end position="101"/>
    </location>
</feature>
<dbReference type="PANTHER" id="PTHR46648">
    <property type="entry name" value="HIT FAMILY PROTEIN 1"/>
    <property type="match status" value="1"/>
</dbReference>
<evidence type="ECO:0000256" key="3">
    <source>
        <dbReference type="PROSITE-ProRule" id="PRU00464"/>
    </source>
</evidence>
<dbReference type="InterPro" id="IPR039384">
    <property type="entry name" value="HINT"/>
</dbReference>
<dbReference type="GO" id="GO:0009117">
    <property type="term" value="P:nucleotide metabolic process"/>
    <property type="evidence" value="ECO:0007669"/>
    <property type="project" value="TreeGrafter"/>
</dbReference>
<dbReference type="SUPFAM" id="SSF54197">
    <property type="entry name" value="HIT-like"/>
    <property type="match status" value="1"/>
</dbReference>
<comment type="caution">
    <text evidence="5">The sequence shown here is derived from an EMBL/GenBank/DDBJ whole genome shotgun (WGS) entry which is preliminary data.</text>
</comment>
<dbReference type="AlphaFoldDB" id="A0A1J4VBN8"/>
<dbReference type="Gene3D" id="3.30.428.10">
    <property type="entry name" value="HIT-like"/>
    <property type="match status" value="1"/>
</dbReference>
<evidence type="ECO:0000256" key="2">
    <source>
        <dbReference type="PIRSR" id="PIRSR601310-3"/>
    </source>
</evidence>
<dbReference type="STRING" id="1805282.AUJ44_04215"/>
<sequence>MNDCLFCKIAAGEIPSGKIYEDERFLAFLDIMPINPGHALLIPKNHSRNMLETDEATLRELMPLVAKLARAVMTVVGANGINIGINNEPAAGQVVFHTHIHIIPRFSGDGYRMWGGKEYEEGEEKALAEKIATEVETGLRTR</sequence>
<dbReference type="PRINTS" id="PR00332">
    <property type="entry name" value="HISTRIAD"/>
</dbReference>
<organism evidence="5 6">
    <name type="scientific">Candidatus Nomurabacteria bacterium CG1_02_47_685</name>
    <dbReference type="NCBI Taxonomy" id="1805282"/>
    <lineage>
        <taxon>Bacteria</taxon>
        <taxon>Candidatus Nomuraibacteriota</taxon>
    </lineage>
</organism>
<dbReference type="InterPro" id="IPR001310">
    <property type="entry name" value="Histidine_triad_HIT"/>
</dbReference>
<dbReference type="CDD" id="cd01277">
    <property type="entry name" value="HINT_subgroup"/>
    <property type="match status" value="1"/>
</dbReference>
<dbReference type="InterPro" id="IPR019808">
    <property type="entry name" value="Histidine_triad_CS"/>
</dbReference>
<dbReference type="EMBL" id="MNVO01000059">
    <property type="protein sequence ID" value="OIO31663.1"/>
    <property type="molecule type" value="Genomic_DNA"/>
</dbReference>
<dbReference type="PANTHER" id="PTHR46648:SF1">
    <property type="entry name" value="ADENOSINE 5'-MONOPHOSPHORAMIDASE HNT1"/>
    <property type="match status" value="1"/>
</dbReference>
<dbReference type="InterPro" id="IPR036265">
    <property type="entry name" value="HIT-like_sf"/>
</dbReference>
<feature type="active site" description="Tele-AMP-histidine intermediate" evidence="1">
    <location>
        <position position="99"/>
    </location>
</feature>
<protein>
    <recommendedName>
        <fullName evidence="4">HIT domain-containing protein</fullName>
    </recommendedName>
</protein>
<feature type="domain" description="HIT" evidence="4">
    <location>
        <begin position="5"/>
        <end position="112"/>
    </location>
</feature>
<name>A0A1J4VBN8_9BACT</name>
<proteinExistence type="predicted"/>
<dbReference type="Proteomes" id="UP000183206">
    <property type="component" value="Unassembled WGS sequence"/>
</dbReference>
<gene>
    <name evidence="5" type="ORF">AUJ44_04215</name>
</gene>
<evidence type="ECO:0000313" key="6">
    <source>
        <dbReference type="Proteomes" id="UP000183206"/>
    </source>
</evidence>
<dbReference type="InterPro" id="IPR011146">
    <property type="entry name" value="HIT-like"/>
</dbReference>
<accession>A0A1J4VBN8</accession>
<evidence type="ECO:0000256" key="1">
    <source>
        <dbReference type="PIRSR" id="PIRSR601310-1"/>
    </source>
</evidence>
<dbReference type="PROSITE" id="PS51084">
    <property type="entry name" value="HIT_2"/>
    <property type="match status" value="1"/>
</dbReference>
<reference evidence="5 6" key="1">
    <citation type="journal article" date="2016" name="Environ. Microbiol.">
        <title>Genomic resolution of a cold subsurface aquifer community provides metabolic insights for novel microbes adapted to high CO concentrations.</title>
        <authorList>
            <person name="Probst A.J."/>
            <person name="Castelle C.J."/>
            <person name="Singh A."/>
            <person name="Brown C.T."/>
            <person name="Anantharaman K."/>
            <person name="Sharon I."/>
            <person name="Hug L.A."/>
            <person name="Burstein D."/>
            <person name="Emerson J.B."/>
            <person name="Thomas B.C."/>
            <person name="Banfield J.F."/>
        </authorList>
    </citation>
    <scope>NUCLEOTIDE SEQUENCE [LARGE SCALE GENOMIC DNA]</scope>
    <source>
        <strain evidence="5">CG1_02_47_685</strain>
    </source>
</reference>
<dbReference type="GO" id="GO:0003824">
    <property type="term" value="F:catalytic activity"/>
    <property type="evidence" value="ECO:0007669"/>
    <property type="project" value="InterPro"/>
</dbReference>
<evidence type="ECO:0000259" key="4">
    <source>
        <dbReference type="PROSITE" id="PS51084"/>
    </source>
</evidence>
<dbReference type="PROSITE" id="PS00892">
    <property type="entry name" value="HIT_1"/>
    <property type="match status" value="1"/>
</dbReference>